<evidence type="ECO:0000256" key="1">
    <source>
        <dbReference type="ARBA" id="ARBA00001917"/>
    </source>
</evidence>
<dbReference type="AlphaFoldDB" id="A0A3B1D5X8"/>
<dbReference type="CDD" id="cd02151">
    <property type="entry name" value="nitroreductase"/>
    <property type="match status" value="1"/>
</dbReference>
<dbReference type="Pfam" id="PF00881">
    <property type="entry name" value="Nitroreductase"/>
    <property type="match status" value="2"/>
</dbReference>
<reference evidence="7" key="1">
    <citation type="submission" date="2018-06" db="EMBL/GenBank/DDBJ databases">
        <authorList>
            <person name="Zhirakovskaya E."/>
        </authorList>
    </citation>
    <scope>NUCLEOTIDE SEQUENCE</scope>
</reference>
<evidence type="ECO:0000259" key="6">
    <source>
        <dbReference type="Pfam" id="PF00881"/>
    </source>
</evidence>
<feature type="domain" description="Nitroreductase" evidence="6">
    <location>
        <begin position="6"/>
        <end position="60"/>
    </location>
</feature>
<organism evidence="7">
    <name type="scientific">hydrothermal vent metagenome</name>
    <dbReference type="NCBI Taxonomy" id="652676"/>
    <lineage>
        <taxon>unclassified sequences</taxon>
        <taxon>metagenomes</taxon>
        <taxon>ecological metagenomes</taxon>
    </lineage>
</organism>
<protein>
    <recommendedName>
        <fullName evidence="6">Nitroreductase domain-containing protein</fullName>
    </recommendedName>
</protein>
<dbReference type="InterPro" id="IPR029479">
    <property type="entry name" value="Nitroreductase"/>
</dbReference>
<evidence type="ECO:0000313" key="7">
    <source>
        <dbReference type="EMBL" id="VAX34201.1"/>
    </source>
</evidence>
<dbReference type="SUPFAM" id="SSF55469">
    <property type="entry name" value="FMN-dependent nitroreductase-like"/>
    <property type="match status" value="1"/>
</dbReference>
<dbReference type="Gene3D" id="3.40.109.10">
    <property type="entry name" value="NADH Oxidase"/>
    <property type="match status" value="1"/>
</dbReference>
<evidence type="ECO:0000256" key="5">
    <source>
        <dbReference type="ARBA" id="ARBA00023002"/>
    </source>
</evidence>
<dbReference type="EMBL" id="UOGI01000269">
    <property type="protein sequence ID" value="VAX34201.1"/>
    <property type="molecule type" value="Genomic_DNA"/>
</dbReference>
<proteinExistence type="inferred from homology"/>
<dbReference type="PANTHER" id="PTHR43673:SF2">
    <property type="entry name" value="NITROREDUCTASE"/>
    <property type="match status" value="1"/>
</dbReference>
<dbReference type="GO" id="GO:0016491">
    <property type="term" value="F:oxidoreductase activity"/>
    <property type="evidence" value="ECO:0007669"/>
    <property type="project" value="UniProtKB-KW"/>
</dbReference>
<dbReference type="InterPro" id="IPR000415">
    <property type="entry name" value="Nitroreductase-like"/>
</dbReference>
<name>A0A3B1D5X8_9ZZZZ</name>
<evidence type="ECO:0000256" key="2">
    <source>
        <dbReference type="ARBA" id="ARBA00007118"/>
    </source>
</evidence>
<keyword evidence="5" id="KW-0560">Oxidoreductase</keyword>
<dbReference type="PANTHER" id="PTHR43673">
    <property type="entry name" value="NAD(P)H NITROREDUCTASE YDGI-RELATED"/>
    <property type="match status" value="1"/>
</dbReference>
<comment type="cofactor">
    <cofactor evidence="1">
        <name>FMN</name>
        <dbReference type="ChEBI" id="CHEBI:58210"/>
    </cofactor>
</comment>
<keyword evidence="3" id="KW-0285">Flavoprotein</keyword>
<feature type="domain" description="Nitroreductase" evidence="6">
    <location>
        <begin position="64"/>
        <end position="150"/>
    </location>
</feature>
<accession>A0A3B1D5X8</accession>
<gene>
    <name evidence="7" type="ORF">MNBD_NITROSPIRAE03-1323</name>
</gene>
<sequence>MFMPLIRQRRSIRKFLKKEVEAEKIDQLVEAALRAPSSRGFNPWEFIIVTDRDLLEKLSKTKKHGSSFLNNAPLGVVVCADPAKCDVWIEDASIASIFIQLAAESLGLGSCWVQIRDRIQDKSYTAEEYVSGVLNIPGNLMVESVVAIGYPDEKKPPHSREELQYEKVHLNLYSRPYGTRIPR</sequence>
<evidence type="ECO:0000256" key="4">
    <source>
        <dbReference type="ARBA" id="ARBA00022643"/>
    </source>
</evidence>
<evidence type="ECO:0000256" key="3">
    <source>
        <dbReference type="ARBA" id="ARBA00022630"/>
    </source>
</evidence>
<comment type="similarity">
    <text evidence="2">Belongs to the nitroreductase family.</text>
</comment>
<keyword evidence="4" id="KW-0288">FMN</keyword>